<sequence length="410" mass="43723">MARVVGGWRGWVALAVVVPLNLVACGRSAAPPTPDGDLLNADGSPVLRITPPTGADDAPLSTEIGTEVTGGVLSEVALVDEDGDRVAGRMRADGTGWVPNQPLAPETTYRATVTAANRDGQRSTVETSFTTMTEPERRTDTGLYLQDGAEYGVAMPVVVEFHQPVPPEARAEVQRRMFVSTDPPQPGAWSWVADGRQAFYRAPEHWQPGTTISARIALDGHPTGDDRYGDADRSATATIGRALSIEVDNATKQMTVEGDGVEARSMPVSLGKPSTPSSSGNLVVMSRKASTIFDTFAELGDAGYRVEVAYAMRLSWQGEFIHAAPWSVGDQGVRNVSHGCVNLATADAQWLYEVIKVGDPVTVTGTERQIEHGNGWTAWELSWDEFIEGSALPVADDPTELALATALPAN</sequence>
<dbReference type="UniPathway" id="UPA00219"/>
<dbReference type="Proteomes" id="UP000662857">
    <property type="component" value="Chromosome"/>
</dbReference>
<dbReference type="Gene3D" id="2.40.440.10">
    <property type="entry name" value="L,D-transpeptidase catalytic domain-like"/>
    <property type="match status" value="1"/>
</dbReference>
<reference evidence="10" key="1">
    <citation type="submission" date="2021-02" db="EMBL/GenBank/DDBJ databases">
        <title>Natrosporangium hydrolyticum gen. nov., sp. nov, a haloalkaliphilic actinobacterium from a soda solonchak soil.</title>
        <authorList>
            <person name="Sorokin D.Y."/>
            <person name="Khijniak T.V."/>
            <person name="Zakharycheva A.P."/>
            <person name="Boueva O.V."/>
            <person name="Ariskina E.V."/>
            <person name="Hahnke R.L."/>
            <person name="Bunk B."/>
            <person name="Sproer C."/>
            <person name="Schumann P."/>
            <person name="Evtushenko L.I."/>
            <person name="Kublanov I.V."/>
        </authorList>
    </citation>
    <scope>NUCLEOTIDE SEQUENCE</scope>
    <source>
        <strain evidence="10">DSM 106523</strain>
    </source>
</reference>
<dbReference type="PROSITE" id="PS52029">
    <property type="entry name" value="LD_TPASE"/>
    <property type="match status" value="1"/>
</dbReference>
<dbReference type="InterPro" id="IPR038063">
    <property type="entry name" value="Transpep_catalytic_dom"/>
</dbReference>
<dbReference type="Pfam" id="PF17964">
    <property type="entry name" value="Big_10"/>
    <property type="match status" value="1"/>
</dbReference>
<dbReference type="GO" id="GO:0018104">
    <property type="term" value="P:peptidoglycan-protein cross-linking"/>
    <property type="evidence" value="ECO:0007669"/>
    <property type="project" value="TreeGrafter"/>
</dbReference>
<evidence type="ECO:0000256" key="5">
    <source>
        <dbReference type="ARBA" id="ARBA00023315"/>
    </source>
</evidence>
<evidence type="ECO:0000256" key="2">
    <source>
        <dbReference type="ARBA" id="ARBA00022679"/>
    </source>
</evidence>
<keyword evidence="6 7" id="KW-0961">Cell wall biogenesis/degradation</keyword>
<dbReference type="GO" id="GO:0005576">
    <property type="term" value="C:extracellular region"/>
    <property type="evidence" value="ECO:0007669"/>
    <property type="project" value="TreeGrafter"/>
</dbReference>
<dbReference type="Pfam" id="PF03734">
    <property type="entry name" value="YkuD"/>
    <property type="match status" value="1"/>
</dbReference>
<dbReference type="Gene3D" id="2.60.40.3710">
    <property type="match status" value="1"/>
</dbReference>
<dbReference type="GO" id="GO:0008360">
    <property type="term" value="P:regulation of cell shape"/>
    <property type="evidence" value="ECO:0007669"/>
    <property type="project" value="UniProtKB-UniRule"/>
</dbReference>
<evidence type="ECO:0000259" key="9">
    <source>
        <dbReference type="PROSITE" id="PS52029"/>
    </source>
</evidence>
<keyword evidence="4 7" id="KW-0573">Peptidoglycan synthesis</keyword>
<organism evidence="10 11">
    <name type="scientific">Natronosporangium hydrolyticum</name>
    <dbReference type="NCBI Taxonomy" id="2811111"/>
    <lineage>
        <taxon>Bacteria</taxon>
        <taxon>Bacillati</taxon>
        <taxon>Actinomycetota</taxon>
        <taxon>Actinomycetes</taxon>
        <taxon>Micromonosporales</taxon>
        <taxon>Micromonosporaceae</taxon>
        <taxon>Natronosporangium</taxon>
    </lineage>
</organism>
<dbReference type="GO" id="GO:0071972">
    <property type="term" value="F:peptidoglycan L,D-transpeptidase activity"/>
    <property type="evidence" value="ECO:0007669"/>
    <property type="project" value="TreeGrafter"/>
</dbReference>
<feature type="compositionally biased region" description="Polar residues" evidence="8">
    <location>
        <begin position="122"/>
        <end position="133"/>
    </location>
</feature>
<evidence type="ECO:0000256" key="7">
    <source>
        <dbReference type="PROSITE-ProRule" id="PRU01373"/>
    </source>
</evidence>
<evidence type="ECO:0000256" key="8">
    <source>
        <dbReference type="SAM" id="MobiDB-lite"/>
    </source>
</evidence>
<accession>A0A895Y9N6</accession>
<evidence type="ECO:0000313" key="10">
    <source>
        <dbReference type="EMBL" id="QSB13025.1"/>
    </source>
</evidence>
<dbReference type="PANTHER" id="PTHR30582">
    <property type="entry name" value="L,D-TRANSPEPTIDASE"/>
    <property type="match status" value="1"/>
</dbReference>
<dbReference type="RefSeq" id="WP_239675084.1">
    <property type="nucleotide sequence ID" value="NZ_CP070499.1"/>
</dbReference>
<dbReference type="AlphaFoldDB" id="A0A895Y9N6"/>
<protein>
    <submittedName>
        <fullName evidence="10">L,D-transpeptidase family protein</fullName>
    </submittedName>
</protein>
<keyword evidence="2" id="KW-0808">Transferase</keyword>
<keyword evidence="5" id="KW-0012">Acyltransferase</keyword>
<dbReference type="CDD" id="cd16913">
    <property type="entry name" value="YkuD_like"/>
    <property type="match status" value="1"/>
</dbReference>
<dbReference type="PANTHER" id="PTHR30582:SF2">
    <property type="entry name" value="L,D-TRANSPEPTIDASE YCIB-RELATED"/>
    <property type="match status" value="1"/>
</dbReference>
<evidence type="ECO:0000313" key="11">
    <source>
        <dbReference type="Proteomes" id="UP000662857"/>
    </source>
</evidence>
<feature type="region of interest" description="Disordered" evidence="8">
    <location>
        <begin position="117"/>
        <end position="136"/>
    </location>
</feature>
<dbReference type="Gene3D" id="2.60.40.3780">
    <property type="match status" value="1"/>
</dbReference>
<dbReference type="EMBL" id="CP070499">
    <property type="protein sequence ID" value="QSB13025.1"/>
    <property type="molecule type" value="Genomic_DNA"/>
</dbReference>
<evidence type="ECO:0000256" key="3">
    <source>
        <dbReference type="ARBA" id="ARBA00022960"/>
    </source>
</evidence>
<dbReference type="InterPro" id="IPR005490">
    <property type="entry name" value="LD_TPept_cat_dom"/>
</dbReference>
<dbReference type="GO" id="GO:0016746">
    <property type="term" value="F:acyltransferase activity"/>
    <property type="evidence" value="ECO:0007669"/>
    <property type="project" value="UniProtKB-KW"/>
</dbReference>
<dbReference type="InterPro" id="IPR041280">
    <property type="entry name" value="Big_10"/>
</dbReference>
<evidence type="ECO:0000256" key="6">
    <source>
        <dbReference type="ARBA" id="ARBA00023316"/>
    </source>
</evidence>
<proteinExistence type="predicted"/>
<dbReference type="InterPro" id="IPR050979">
    <property type="entry name" value="LD-transpeptidase"/>
</dbReference>
<feature type="domain" description="L,D-TPase catalytic" evidence="9">
    <location>
        <begin position="243"/>
        <end position="364"/>
    </location>
</feature>
<dbReference type="SUPFAM" id="SSF141523">
    <property type="entry name" value="L,D-transpeptidase catalytic domain-like"/>
    <property type="match status" value="1"/>
</dbReference>
<feature type="region of interest" description="Disordered" evidence="8">
    <location>
        <begin position="31"/>
        <end position="62"/>
    </location>
</feature>
<name>A0A895Y9N6_9ACTN</name>
<dbReference type="GO" id="GO:0071555">
    <property type="term" value="P:cell wall organization"/>
    <property type="evidence" value="ECO:0007669"/>
    <property type="project" value="UniProtKB-UniRule"/>
</dbReference>
<evidence type="ECO:0000256" key="4">
    <source>
        <dbReference type="ARBA" id="ARBA00022984"/>
    </source>
</evidence>
<feature type="active site" description="Nucleophile" evidence="7">
    <location>
        <position position="340"/>
    </location>
</feature>
<dbReference type="KEGG" id="nhy:JQS43_15345"/>
<evidence type="ECO:0000256" key="1">
    <source>
        <dbReference type="ARBA" id="ARBA00004752"/>
    </source>
</evidence>
<comment type="pathway">
    <text evidence="1 7">Cell wall biogenesis; peptidoglycan biosynthesis.</text>
</comment>
<keyword evidence="11" id="KW-1185">Reference proteome</keyword>
<keyword evidence="3 7" id="KW-0133">Cell shape</keyword>
<feature type="active site" description="Proton donor/acceptor" evidence="7">
    <location>
        <position position="322"/>
    </location>
</feature>
<gene>
    <name evidence="10" type="ORF">JQS43_15345</name>
</gene>